<evidence type="ECO:0000256" key="5">
    <source>
        <dbReference type="ARBA" id="ARBA00022617"/>
    </source>
</evidence>
<gene>
    <name evidence="16" type="ORF">EFP84_00325</name>
</gene>
<evidence type="ECO:0000256" key="6">
    <source>
        <dbReference type="ARBA" id="ARBA00022723"/>
    </source>
</evidence>
<dbReference type="Pfam" id="PF06628">
    <property type="entry name" value="Catalase-rel"/>
    <property type="match status" value="1"/>
</dbReference>
<keyword evidence="5 12" id="KW-0349">Heme</keyword>
<keyword evidence="8 12" id="KW-0408">Iron</keyword>
<keyword evidence="6 12" id="KW-0479">Metal-binding</keyword>
<dbReference type="AlphaFoldDB" id="A0AAD0XNU3"/>
<feature type="active site" evidence="11">
    <location>
        <position position="54"/>
    </location>
</feature>
<comment type="catalytic activity">
    <reaction evidence="10 13">
        <text>2 H2O2 = O2 + 2 H2O</text>
        <dbReference type="Rhea" id="RHEA:20309"/>
        <dbReference type="ChEBI" id="CHEBI:15377"/>
        <dbReference type="ChEBI" id="CHEBI:15379"/>
        <dbReference type="ChEBI" id="CHEBI:16240"/>
        <dbReference type="EC" id="1.11.1.6"/>
    </reaction>
</comment>
<dbReference type="GO" id="GO:0042744">
    <property type="term" value="P:hydrogen peroxide catabolic process"/>
    <property type="evidence" value="ECO:0007669"/>
    <property type="project" value="UniProtKB-KW"/>
</dbReference>
<dbReference type="GO" id="GO:0046872">
    <property type="term" value="F:metal ion binding"/>
    <property type="evidence" value="ECO:0007669"/>
    <property type="project" value="UniProtKB-KW"/>
</dbReference>
<keyword evidence="9 13" id="KW-0376">Hydrogen peroxide</keyword>
<organism evidence="16 17">
    <name type="scientific">Leptospira kmetyi</name>
    <dbReference type="NCBI Taxonomy" id="408139"/>
    <lineage>
        <taxon>Bacteria</taxon>
        <taxon>Pseudomonadati</taxon>
        <taxon>Spirochaetota</taxon>
        <taxon>Spirochaetia</taxon>
        <taxon>Leptospirales</taxon>
        <taxon>Leptospiraceae</taxon>
        <taxon>Leptospira</taxon>
    </lineage>
</organism>
<dbReference type="GO" id="GO:0005737">
    <property type="term" value="C:cytoplasm"/>
    <property type="evidence" value="ECO:0007669"/>
    <property type="project" value="TreeGrafter"/>
</dbReference>
<evidence type="ECO:0000256" key="1">
    <source>
        <dbReference type="ARBA" id="ARBA00001971"/>
    </source>
</evidence>
<evidence type="ECO:0000256" key="7">
    <source>
        <dbReference type="ARBA" id="ARBA00023002"/>
    </source>
</evidence>
<keyword evidence="7 13" id="KW-0560">Oxidoreductase</keyword>
<dbReference type="GO" id="GO:0020037">
    <property type="term" value="F:heme binding"/>
    <property type="evidence" value="ECO:0007669"/>
    <property type="project" value="InterPro"/>
</dbReference>
<protein>
    <recommendedName>
        <fullName evidence="3 13">Catalase</fullName>
        <ecNumber evidence="3 13">1.11.1.6</ecNumber>
    </recommendedName>
</protein>
<keyword evidence="4 13" id="KW-0575">Peroxidase</keyword>
<dbReference type="InterPro" id="IPR024711">
    <property type="entry name" value="Catalase_clade1/3"/>
</dbReference>
<dbReference type="EMBL" id="CP033614">
    <property type="protein sequence ID" value="AYV54098.1"/>
    <property type="molecule type" value="Genomic_DNA"/>
</dbReference>
<evidence type="ECO:0000256" key="2">
    <source>
        <dbReference type="ARBA" id="ARBA00005329"/>
    </source>
</evidence>
<dbReference type="SMART" id="SM01060">
    <property type="entry name" value="Catalase"/>
    <property type="match status" value="1"/>
</dbReference>
<dbReference type="Gene3D" id="2.40.180.10">
    <property type="entry name" value="Catalase core domain"/>
    <property type="match status" value="1"/>
</dbReference>
<name>A0AAD0XNU3_9LEPT</name>
<dbReference type="InterPro" id="IPR018028">
    <property type="entry name" value="Catalase"/>
</dbReference>
<dbReference type="CDD" id="cd08156">
    <property type="entry name" value="catalase_clade_3"/>
    <property type="match status" value="1"/>
</dbReference>
<dbReference type="InterPro" id="IPR020835">
    <property type="entry name" value="Catalase_sf"/>
</dbReference>
<dbReference type="PROSITE" id="PS00437">
    <property type="entry name" value="CATALASE_1"/>
    <property type="match status" value="1"/>
</dbReference>
<dbReference type="KEGG" id="lkm:EFP84_00325"/>
<dbReference type="InterPro" id="IPR010582">
    <property type="entry name" value="Catalase_immune_responsive"/>
</dbReference>
<dbReference type="PANTHER" id="PTHR11465:SF9">
    <property type="entry name" value="CATALASE"/>
    <property type="match status" value="1"/>
</dbReference>
<dbReference type="InterPro" id="IPR002226">
    <property type="entry name" value="Catalase_haem_BS"/>
</dbReference>
<dbReference type="InterPro" id="IPR040333">
    <property type="entry name" value="Catalase_3"/>
</dbReference>
<evidence type="ECO:0000256" key="8">
    <source>
        <dbReference type="ARBA" id="ARBA00023004"/>
    </source>
</evidence>
<dbReference type="FunFam" id="2.40.180.10:FF:000001">
    <property type="entry name" value="Catalase"/>
    <property type="match status" value="1"/>
</dbReference>
<comment type="similarity">
    <text evidence="2 13">Belongs to the catalase family.</text>
</comment>
<dbReference type="InterPro" id="IPR024708">
    <property type="entry name" value="Catalase_AS"/>
</dbReference>
<dbReference type="InterPro" id="IPR011614">
    <property type="entry name" value="Catalase_core"/>
</dbReference>
<dbReference type="Proteomes" id="UP000276407">
    <property type="component" value="Chromosome 1"/>
</dbReference>
<evidence type="ECO:0000256" key="4">
    <source>
        <dbReference type="ARBA" id="ARBA00022559"/>
    </source>
</evidence>
<dbReference type="PANTHER" id="PTHR11465">
    <property type="entry name" value="CATALASE"/>
    <property type="match status" value="1"/>
</dbReference>
<sequence>MSKKTLTTAGGHPVPQNQHSVTAGARGPILIQDTHLIEKLAHFNRERIPERVVHAKGAGAYGTLTITNDLSKYSRASVFSKAGKQTPLFLRFSTVAGEKGSADTERDPRGFAIKFYTEEGNWDLVGNNTPVFFERDPLKFPDFIHSQKRDPVTGYKNPFRMWDYWAKAPEALHQMTILFGDRGIPDGYRFMNGYGSHTFGLWNTKGERFWVKFHFKSMQGIKNLSAEKASALAGTDPDYATRDLFEAIERKEFPKWKFCVQIMPEKEAETYKFNPFDLTKVWSHKDYPLIEVGVMELNANPKNYFEEVEQAAFSPSNMPPGIGASPDKMLQGRLFAYPDAQRYRLGVQYQQLPVNKARNSVNVYHRDGSVKFQYDGNYDNYEPNGFDGPAQDSSYSEPPLRISGDADRYDSHQGNDDYSQAGDLYRMMSAEERERLTSTIASTMRGLPKGLIVANLKHFYKCDPEYGTKLAEKTGVNVADLKKD</sequence>
<evidence type="ECO:0000259" key="15">
    <source>
        <dbReference type="SMART" id="SM01060"/>
    </source>
</evidence>
<reference evidence="16 17" key="1">
    <citation type="submission" date="2018-11" db="EMBL/GenBank/DDBJ databases">
        <title>Complete genome sequence of Leptospira kmetyi isolate LS 001/16 from soil sample associated with a leptospirosis patient in Kelantan.</title>
        <authorList>
            <person name="Muhammad Yusoff F."/>
            <person name="Muhammad Yusoff S."/>
            <person name="Ahmad M.N."/>
            <person name="Yusof N.Y."/>
            <person name="Aziah I."/>
        </authorList>
    </citation>
    <scope>NUCLEOTIDE SEQUENCE [LARGE SCALE GENOMIC DNA]</scope>
    <source>
        <strain evidence="16 17">LS 001/16</strain>
    </source>
</reference>
<feature type="active site" evidence="11">
    <location>
        <position position="127"/>
    </location>
</feature>
<dbReference type="Pfam" id="PF00199">
    <property type="entry name" value="Catalase"/>
    <property type="match status" value="1"/>
</dbReference>
<dbReference type="PRINTS" id="PR00067">
    <property type="entry name" value="CATALASE"/>
</dbReference>
<dbReference type="PROSITE" id="PS00438">
    <property type="entry name" value="CATALASE_2"/>
    <property type="match status" value="1"/>
</dbReference>
<comment type="cofactor">
    <cofactor evidence="1 12">
        <name>heme</name>
        <dbReference type="ChEBI" id="CHEBI:30413"/>
    </cofactor>
</comment>
<dbReference type="EC" id="1.11.1.6" evidence="3 13"/>
<dbReference type="PROSITE" id="PS51402">
    <property type="entry name" value="CATALASE_3"/>
    <property type="match status" value="1"/>
</dbReference>
<evidence type="ECO:0000256" key="13">
    <source>
        <dbReference type="RuleBase" id="RU000498"/>
    </source>
</evidence>
<evidence type="ECO:0000313" key="17">
    <source>
        <dbReference type="Proteomes" id="UP000276407"/>
    </source>
</evidence>
<evidence type="ECO:0000256" key="12">
    <source>
        <dbReference type="PIRSR" id="PIRSR038928-2"/>
    </source>
</evidence>
<dbReference type="PIRSF" id="PIRSF038928">
    <property type="entry name" value="Catalase_clade1-3"/>
    <property type="match status" value="1"/>
</dbReference>
<evidence type="ECO:0000256" key="10">
    <source>
        <dbReference type="ARBA" id="ARBA00049254"/>
    </source>
</evidence>
<proteinExistence type="inferred from homology"/>
<dbReference type="RefSeq" id="WP_123178907.1">
    <property type="nucleotide sequence ID" value="NZ_CP033614.1"/>
</dbReference>
<feature type="region of interest" description="Disordered" evidence="14">
    <location>
        <begin position="1"/>
        <end position="24"/>
    </location>
</feature>
<evidence type="ECO:0000256" key="9">
    <source>
        <dbReference type="ARBA" id="ARBA00023324"/>
    </source>
</evidence>
<dbReference type="GO" id="GO:0042542">
    <property type="term" value="P:response to hydrogen peroxide"/>
    <property type="evidence" value="ECO:0007669"/>
    <property type="project" value="TreeGrafter"/>
</dbReference>
<feature type="domain" description="Catalase core" evidence="15">
    <location>
        <begin position="7"/>
        <end position="390"/>
    </location>
</feature>
<dbReference type="GO" id="GO:0004096">
    <property type="term" value="F:catalase activity"/>
    <property type="evidence" value="ECO:0007669"/>
    <property type="project" value="UniProtKB-EC"/>
</dbReference>
<accession>A0AAD0XNU3</accession>
<evidence type="ECO:0000313" key="16">
    <source>
        <dbReference type="EMBL" id="AYV54098.1"/>
    </source>
</evidence>
<dbReference type="SUPFAM" id="SSF56634">
    <property type="entry name" value="Heme-dependent catalase-like"/>
    <property type="match status" value="1"/>
</dbReference>
<evidence type="ECO:0000256" key="14">
    <source>
        <dbReference type="SAM" id="MobiDB-lite"/>
    </source>
</evidence>
<feature type="binding site" description="axial binding residue" evidence="12">
    <location>
        <position position="337"/>
    </location>
    <ligand>
        <name>heme</name>
        <dbReference type="ChEBI" id="CHEBI:30413"/>
    </ligand>
    <ligandPart>
        <name>Fe</name>
        <dbReference type="ChEBI" id="CHEBI:18248"/>
    </ligandPart>
</feature>
<evidence type="ECO:0000256" key="3">
    <source>
        <dbReference type="ARBA" id="ARBA00012314"/>
    </source>
</evidence>
<evidence type="ECO:0000256" key="11">
    <source>
        <dbReference type="PIRSR" id="PIRSR038928-1"/>
    </source>
</evidence>